<comment type="caution">
    <text evidence="5">The sequence shown here is derived from an EMBL/GenBank/DDBJ whole genome shotgun (WGS) entry which is preliminary data.</text>
</comment>
<sequence length="281" mass="29320">MVTCGSIKQSDPDNDPIKENMSLKGKVAVVTGSTTGIGYGIATALAARGSALIITGLADQDTIDRVIGTIKSEHKVDATFVPGDLCSVTSLERLCKKVLELYPGGVDILINNAGIQHLDLVENYPTEKWDSMMAVSLSAPFHLMKAFIPGMKAKGWGRIVNMSSQMAMISGPGKAPYSAVKAGLVGLSKGVALEGAAHGVTCNCICPGFADAPMFTTTAKKIAKEQNISTEEALRIGFAKNPIGKPVKISEIAELAMFMCSEAGASMTGSAVVMDAGFTSQ</sequence>
<gene>
    <name evidence="5" type="ORF">KP79_PYT20864</name>
</gene>
<keyword evidence="6" id="KW-1185">Reference proteome</keyword>
<organism evidence="5 6">
    <name type="scientific">Mizuhopecten yessoensis</name>
    <name type="common">Japanese scallop</name>
    <name type="synonym">Patinopecten yessoensis</name>
    <dbReference type="NCBI Taxonomy" id="6573"/>
    <lineage>
        <taxon>Eukaryota</taxon>
        <taxon>Metazoa</taxon>
        <taxon>Spiralia</taxon>
        <taxon>Lophotrochozoa</taxon>
        <taxon>Mollusca</taxon>
        <taxon>Bivalvia</taxon>
        <taxon>Autobranchia</taxon>
        <taxon>Pteriomorphia</taxon>
        <taxon>Pectinida</taxon>
        <taxon>Pectinoidea</taxon>
        <taxon>Pectinidae</taxon>
        <taxon>Mizuhopecten</taxon>
    </lineage>
</organism>
<accession>A0A210R0S1</accession>
<comment type="catalytic activity">
    <reaction evidence="3">
        <text>a (3R)-hydroxyacyl-[ACP] + NADP(+) = a 3-oxoacyl-[ACP] + NADPH + H(+)</text>
        <dbReference type="Rhea" id="RHEA:17397"/>
        <dbReference type="Rhea" id="RHEA-COMP:9916"/>
        <dbReference type="Rhea" id="RHEA-COMP:9945"/>
        <dbReference type="ChEBI" id="CHEBI:15378"/>
        <dbReference type="ChEBI" id="CHEBI:57783"/>
        <dbReference type="ChEBI" id="CHEBI:58349"/>
        <dbReference type="ChEBI" id="CHEBI:78776"/>
        <dbReference type="ChEBI" id="CHEBI:78827"/>
        <dbReference type="EC" id="1.1.1.100"/>
    </reaction>
</comment>
<dbReference type="AlphaFoldDB" id="A0A210R0S1"/>
<dbReference type="OrthoDB" id="417891at2759"/>
<dbReference type="GO" id="GO:0004316">
    <property type="term" value="F:3-oxoacyl-[acyl-carrier-protein] reductase (NADPH) activity"/>
    <property type="evidence" value="ECO:0007669"/>
    <property type="project" value="UniProtKB-EC"/>
</dbReference>
<dbReference type="InterPro" id="IPR050259">
    <property type="entry name" value="SDR"/>
</dbReference>
<dbReference type="FunFam" id="3.40.50.720:FF:000084">
    <property type="entry name" value="Short-chain dehydrogenase reductase"/>
    <property type="match status" value="1"/>
</dbReference>
<evidence type="ECO:0000256" key="1">
    <source>
        <dbReference type="ARBA" id="ARBA00006484"/>
    </source>
</evidence>
<dbReference type="STRING" id="6573.A0A210R0S1"/>
<proteinExistence type="inferred from homology"/>
<dbReference type="EMBL" id="NEDP02001033">
    <property type="protein sequence ID" value="OWF54481.1"/>
    <property type="molecule type" value="Genomic_DNA"/>
</dbReference>
<dbReference type="PRINTS" id="PR00080">
    <property type="entry name" value="SDRFAMILY"/>
</dbReference>
<dbReference type="EC" id="1.1.1.100" evidence="2"/>
<dbReference type="Pfam" id="PF00106">
    <property type="entry name" value="adh_short"/>
    <property type="match status" value="1"/>
</dbReference>
<evidence type="ECO:0000256" key="2">
    <source>
        <dbReference type="ARBA" id="ARBA00012948"/>
    </source>
</evidence>
<reference evidence="5 6" key="1">
    <citation type="journal article" date="2017" name="Nat. Ecol. Evol.">
        <title>Scallop genome provides insights into evolution of bilaterian karyotype and development.</title>
        <authorList>
            <person name="Wang S."/>
            <person name="Zhang J."/>
            <person name="Jiao W."/>
            <person name="Li J."/>
            <person name="Xun X."/>
            <person name="Sun Y."/>
            <person name="Guo X."/>
            <person name="Huan P."/>
            <person name="Dong B."/>
            <person name="Zhang L."/>
            <person name="Hu X."/>
            <person name="Sun X."/>
            <person name="Wang J."/>
            <person name="Zhao C."/>
            <person name="Wang Y."/>
            <person name="Wang D."/>
            <person name="Huang X."/>
            <person name="Wang R."/>
            <person name="Lv J."/>
            <person name="Li Y."/>
            <person name="Zhang Z."/>
            <person name="Liu B."/>
            <person name="Lu W."/>
            <person name="Hui Y."/>
            <person name="Liang J."/>
            <person name="Zhou Z."/>
            <person name="Hou R."/>
            <person name="Li X."/>
            <person name="Liu Y."/>
            <person name="Li H."/>
            <person name="Ning X."/>
            <person name="Lin Y."/>
            <person name="Zhao L."/>
            <person name="Xing Q."/>
            <person name="Dou J."/>
            <person name="Li Y."/>
            <person name="Mao J."/>
            <person name="Guo H."/>
            <person name="Dou H."/>
            <person name="Li T."/>
            <person name="Mu C."/>
            <person name="Jiang W."/>
            <person name="Fu Q."/>
            <person name="Fu X."/>
            <person name="Miao Y."/>
            <person name="Liu J."/>
            <person name="Yu Q."/>
            <person name="Li R."/>
            <person name="Liao H."/>
            <person name="Li X."/>
            <person name="Kong Y."/>
            <person name="Jiang Z."/>
            <person name="Chourrout D."/>
            <person name="Li R."/>
            <person name="Bao Z."/>
        </authorList>
    </citation>
    <scope>NUCLEOTIDE SEQUENCE [LARGE SCALE GENOMIC DNA]</scope>
    <source>
        <strain evidence="5 6">PY_sf001</strain>
    </source>
</reference>
<evidence type="ECO:0000256" key="4">
    <source>
        <dbReference type="RuleBase" id="RU000363"/>
    </source>
</evidence>
<dbReference type="PANTHER" id="PTHR42879">
    <property type="entry name" value="3-OXOACYL-(ACYL-CARRIER-PROTEIN) REDUCTASE"/>
    <property type="match status" value="1"/>
</dbReference>
<comment type="similarity">
    <text evidence="1 4">Belongs to the short-chain dehydrogenases/reductases (SDR) family.</text>
</comment>
<evidence type="ECO:0000313" key="5">
    <source>
        <dbReference type="EMBL" id="OWF54481.1"/>
    </source>
</evidence>
<name>A0A210R0S1_MIZYE</name>
<dbReference type="Proteomes" id="UP000242188">
    <property type="component" value="Unassembled WGS sequence"/>
</dbReference>
<dbReference type="Gene3D" id="3.40.50.720">
    <property type="entry name" value="NAD(P)-binding Rossmann-like Domain"/>
    <property type="match status" value="1"/>
</dbReference>
<evidence type="ECO:0000313" key="6">
    <source>
        <dbReference type="Proteomes" id="UP000242188"/>
    </source>
</evidence>
<dbReference type="PRINTS" id="PR00081">
    <property type="entry name" value="GDHRDH"/>
</dbReference>
<dbReference type="SUPFAM" id="SSF51735">
    <property type="entry name" value="NAD(P)-binding Rossmann-fold domains"/>
    <property type="match status" value="1"/>
</dbReference>
<dbReference type="InterPro" id="IPR002347">
    <property type="entry name" value="SDR_fam"/>
</dbReference>
<evidence type="ECO:0000256" key="3">
    <source>
        <dbReference type="ARBA" id="ARBA00048508"/>
    </source>
</evidence>
<dbReference type="InterPro" id="IPR036291">
    <property type="entry name" value="NAD(P)-bd_dom_sf"/>
</dbReference>
<dbReference type="PANTHER" id="PTHR42879:SF2">
    <property type="entry name" value="3-OXOACYL-[ACYL-CARRIER-PROTEIN] REDUCTASE FABG"/>
    <property type="match status" value="1"/>
</dbReference>
<protein>
    <recommendedName>
        <fullName evidence="2">3-oxoacyl-[acyl-carrier-protein] reductase</fullName>
        <ecNumber evidence="2">1.1.1.100</ecNumber>
    </recommendedName>
</protein>